<protein>
    <submittedName>
        <fullName evidence="4">Glycine cleavage system protein H</fullName>
    </submittedName>
</protein>
<dbReference type="GO" id="GO:0009249">
    <property type="term" value="P:protein lipoylation"/>
    <property type="evidence" value="ECO:0007669"/>
    <property type="project" value="TreeGrafter"/>
</dbReference>
<dbReference type="RefSeq" id="WP_166007633.1">
    <property type="nucleotide sequence ID" value="NZ_CP049886.1"/>
</dbReference>
<proteinExistence type="inferred from homology"/>
<dbReference type="InterPro" id="IPR003016">
    <property type="entry name" value="2-oxoA_DH_lipoyl-BS"/>
</dbReference>
<organism evidence="4 5">
    <name type="scientific">Vagococcus coleopterorum</name>
    <dbReference type="NCBI Taxonomy" id="2714946"/>
    <lineage>
        <taxon>Bacteria</taxon>
        <taxon>Bacillati</taxon>
        <taxon>Bacillota</taxon>
        <taxon>Bacilli</taxon>
        <taxon>Lactobacillales</taxon>
        <taxon>Enterococcaceae</taxon>
        <taxon>Vagococcus</taxon>
    </lineage>
</organism>
<keyword evidence="2" id="KW-0450">Lipoyl</keyword>
<evidence type="ECO:0000256" key="1">
    <source>
        <dbReference type="ARBA" id="ARBA00009249"/>
    </source>
</evidence>
<sequence length="110" mass="12282">MMKKISNKQLWIEEKNQQYRIGLTNQGQDDFGNVTFVMFPKVGQVIETGDTITELEAEKAVTELLSPVAGVIKEVNQAALNDSSILDNPLESEAWLVTLEQVSPEEFQAL</sequence>
<accession>A0A6G8AMS3</accession>
<dbReference type="GO" id="GO:0019464">
    <property type="term" value="P:glycine decarboxylation via glycine cleavage system"/>
    <property type="evidence" value="ECO:0007669"/>
    <property type="project" value="InterPro"/>
</dbReference>
<reference evidence="4 5" key="1">
    <citation type="submission" date="2020-03" db="EMBL/GenBank/DDBJ databases">
        <title>Vagococcus sp. nov., isolated from beetles.</title>
        <authorList>
            <person name="Hyun D.-W."/>
            <person name="Bae J.-W."/>
        </authorList>
    </citation>
    <scope>NUCLEOTIDE SEQUENCE [LARGE SCALE GENOMIC DNA]</scope>
    <source>
        <strain evidence="4 5">HDW17A</strain>
    </source>
</reference>
<dbReference type="EMBL" id="CP049886">
    <property type="protein sequence ID" value="QIL46296.1"/>
    <property type="molecule type" value="Genomic_DNA"/>
</dbReference>
<comment type="similarity">
    <text evidence="1">Belongs to the GcvH family.</text>
</comment>
<evidence type="ECO:0000313" key="4">
    <source>
        <dbReference type="EMBL" id="QIL46296.1"/>
    </source>
</evidence>
<dbReference type="PANTHER" id="PTHR11715:SF3">
    <property type="entry name" value="GLYCINE CLEAVAGE SYSTEM H PROTEIN-RELATED"/>
    <property type="match status" value="1"/>
</dbReference>
<dbReference type="InterPro" id="IPR033753">
    <property type="entry name" value="GCV_H/Fam206"/>
</dbReference>
<dbReference type="Pfam" id="PF01597">
    <property type="entry name" value="GCV_H"/>
    <property type="match status" value="1"/>
</dbReference>
<dbReference type="PROSITE" id="PS00189">
    <property type="entry name" value="LIPOYL"/>
    <property type="match status" value="1"/>
</dbReference>
<name>A0A6G8AMS3_9ENTE</name>
<evidence type="ECO:0000256" key="2">
    <source>
        <dbReference type="ARBA" id="ARBA00022823"/>
    </source>
</evidence>
<dbReference type="Proteomes" id="UP000500890">
    <property type="component" value="Chromosome"/>
</dbReference>
<evidence type="ECO:0000313" key="5">
    <source>
        <dbReference type="Proteomes" id="UP000500890"/>
    </source>
</evidence>
<keyword evidence="5" id="KW-1185">Reference proteome</keyword>
<dbReference type="CDD" id="cd06848">
    <property type="entry name" value="GCS_H"/>
    <property type="match status" value="1"/>
</dbReference>
<dbReference type="PROSITE" id="PS50968">
    <property type="entry name" value="BIOTINYL_LIPOYL"/>
    <property type="match status" value="1"/>
</dbReference>
<evidence type="ECO:0000259" key="3">
    <source>
        <dbReference type="PROSITE" id="PS50968"/>
    </source>
</evidence>
<dbReference type="GO" id="GO:0005960">
    <property type="term" value="C:glycine cleavage complex"/>
    <property type="evidence" value="ECO:0007669"/>
    <property type="project" value="InterPro"/>
</dbReference>
<dbReference type="PANTHER" id="PTHR11715">
    <property type="entry name" value="GLYCINE CLEAVAGE SYSTEM H PROTEIN"/>
    <property type="match status" value="1"/>
</dbReference>
<gene>
    <name evidence="4" type="ORF">G7081_04035</name>
</gene>
<dbReference type="Gene3D" id="2.40.50.100">
    <property type="match status" value="1"/>
</dbReference>
<dbReference type="AlphaFoldDB" id="A0A6G8AMS3"/>
<dbReference type="SUPFAM" id="SSF51230">
    <property type="entry name" value="Single hybrid motif"/>
    <property type="match status" value="1"/>
</dbReference>
<dbReference type="GO" id="GO:0005737">
    <property type="term" value="C:cytoplasm"/>
    <property type="evidence" value="ECO:0007669"/>
    <property type="project" value="TreeGrafter"/>
</dbReference>
<feature type="domain" description="Lipoyl-binding" evidence="3">
    <location>
        <begin position="18"/>
        <end position="100"/>
    </location>
</feature>
<dbReference type="KEGG" id="vah:G7081_04035"/>
<dbReference type="InterPro" id="IPR002930">
    <property type="entry name" value="GCV_H"/>
</dbReference>
<dbReference type="InterPro" id="IPR000089">
    <property type="entry name" value="Biotin_lipoyl"/>
</dbReference>
<dbReference type="InterPro" id="IPR011053">
    <property type="entry name" value="Single_hybrid_motif"/>
</dbReference>